<dbReference type="Pfam" id="PF12893">
    <property type="entry name" value="Lumazine_bd_2"/>
    <property type="match status" value="1"/>
</dbReference>
<gene>
    <name evidence="3" type="ORF">QIE55_07555</name>
</gene>
<dbReference type="SUPFAM" id="SSF54427">
    <property type="entry name" value="NTF2-like"/>
    <property type="match status" value="1"/>
</dbReference>
<name>A0AAX3V810_RHOER</name>
<dbReference type="Proteomes" id="UP001230933">
    <property type="component" value="Chromosome"/>
</dbReference>
<evidence type="ECO:0000313" key="3">
    <source>
        <dbReference type="EMBL" id="WGV51064.2"/>
    </source>
</evidence>
<reference evidence="3" key="1">
    <citation type="submission" date="2023-08" db="EMBL/GenBank/DDBJ databases">
        <title>Isolation and Characterization of Rhodococcus erythropolis MGMM8.</title>
        <authorList>
            <person name="Diabankana R.G.C."/>
            <person name="Afordoanyi D.M."/>
            <person name="Validov S.Z."/>
        </authorList>
    </citation>
    <scope>NUCLEOTIDE SEQUENCE</scope>
    <source>
        <strain evidence="3">MGMM8</strain>
    </source>
</reference>
<feature type="compositionally biased region" description="Basic and acidic residues" evidence="1">
    <location>
        <begin position="1"/>
        <end position="10"/>
    </location>
</feature>
<sequence>MPDSKDDNSKKSAAPNGAPEKSAPTEPATVAIQKADKNSKADKNTKADGDAKAASAPTVAIPKATQTPTATPAETPAAAPTPQPKPEPATVAIPKASQPTPPPRQAPTPPPPPQRSAPQPPQRSAPQPQQRAAPQRVGVAATPPPAQPMPTRIEPAAPEKTKRSGKGWYIAAAAAGVAVLAAIGIAVFVSSNSGSGESSPEAQVQTAISTYVDALQTGDLATLRTSTCGALGEYYRTIPDAAFAQVHDNAVAQKTIPQVGAVDAVRITDDTAIAQVQASLPSTGEQSWRTFDLERQDGTWKVCDPSK</sequence>
<dbReference type="InterPro" id="IPR032710">
    <property type="entry name" value="NTF2-like_dom_sf"/>
</dbReference>
<dbReference type="AlphaFoldDB" id="A0AAX3V810"/>
<feature type="compositionally biased region" description="Basic and acidic residues" evidence="1">
    <location>
        <begin position="34"/>
        <end position="51"/>
    </location>
</feature>
<dbReference type="InterPro" id="IPR039437">
    <property type="entry name" value="FrzH/put_lumazine-bd"/>
</dbReference>
<organism evidence="3 4">
    <name type="scientific">Rhodococcus erythropolis</name>
    <name type="common">Arthrobacter picolinophilus</name>
    <dbReference type="NCBI Taxonomy" id="1833"/>
    <lineage>
        <taxon>Bacteria</taxon>
        <taxon>Bacillati</taxon>
        <taxon>Actinomycetota</taxon>
        <taxon>Actinomycetes</taxon>
        <taxon>Mycobacteriales</taxon>
        <taxon>Nocardiaceae</taxon>
        <taxon>Rhodococcus</taxon>
        <taxon>Rhodococcus erythropolis group</taxon>
    </lineage>
</organism>
<feature type="compositionally biased region" description="Low complexity" evidence="1">
    <location>
        <begin position="62"/>
        <end position="78"/>
    </location>
</feature>
<keyword evidence="2" id="KW-1133">Transmembrane helix</keyword>
<dbReference type="RefSeq" id="WP_308372129.1">
    <property type="nucleotide sequence ID" value="NZ_CP124545.1"/>
</dbReference>
<feature type="transmembrane region" description="Helical" evidence="2">
    <location>
        <begin position="168"/>
        <end position="189"/>
    </location>
</feature>
<evidence type="ECO:0000256" key="1">
    <source>
        <dbReference type="SAM" id="MobiDB-lite"/>
    </source>
</evidence>
<feature type="compositionally biased region" description="Pro residues" evidence="1">
    <location>
        <begin position="99"/>
        <end position="123"/>
    </location>
</feature>
<feature type="region of interest" description="Disordered" evidence="1">
    <location>
        <begin position="1"/>
        <end position="160"/>
    </location>
</feature>
<evidence type="ECO:0000256" key="2">
    <source>
        <dbReference type="SAM" id="Phobius"/>
    </source>
</evidence>
<feature type="compositionally biased region" description="Low complexity" evidence="1">
    <location>
        <begin position="124"/>
        <end position="136"/>
    </location>
</feature>
<dbReference type="Gene3D" id="3.10.450.50">
    <property type="match status" value="1"/>
</dbReference>
<protein>
    <submittedName>
        <fullName evidence="3">Nuclear transport factor 2 family protein</fullName>
    </submittedName>
</protein>
<dbReference type="EMBL" id="CP124545">
    <property type="protein sequence ID" value="WGV51064.2"/>
    <property type="molecule type" value="Genomic_DNA"/>
</dbReference>
<accession>A0AAX3V810</accession>
<keyword evidence="2" id="KW-0472">Membrane</keyword>
<evidence type="ECO:0000313" key="4">
    <source>
        <dbReference type="Proteomes" id="UP001230933"/>
    </source>
</evidence>
<proteinExistence type="predicted"/>
<keyword evidence="2" id="KW-0812">Transmembrane</keyword>